<evidence type="ECO:0000256" key="2">
    <source>
        <dbReference type="ARBA" id="ARBA00022692"/>
    </source>
</evidence>
<feature type="region of interest" description="Disordered" evidence="9">
    <location>
        <begin position="1309"/>
        <end position="1328"/>
    </location>
</feature>
<evidence type="ECO:0000256" key="6">
    <source>
        <dbReference type="ARBA" id="ARBA00023136"/>
    </source>
</evidence>
<feature type="domain" description="Ig-like" evidence="12">
    <location>
        <begin position="223"/>
        <end position="309"/>
    </location>
</feature>
<feature type="domain" description="Fibronectin type-III" evidence="13">
    <location>
        <begin position="644"/>
        <end position="743"/>
    </location>
</feature>
<dbReference type="FunFam" id="2.60.40.10:FF:001167">
    <property type="entry name" value="Roundabout 2, isoform B"/>
    <property type="match status" value="1"/>
</dbReference>
<dbReference type="SMART" id="SM00406">
    <property type="entry name" value="IGv"/>
    <property type="match status" value="4"/>
</dbReference>
<dbReference type="InterPro" id="IPR036179">
    <property type="entry name" value="Ig-like_dom_sf"/>
</dbReference>
<keyword evidence="6 10" id="KW-0472">Membrane</keyword>
<feature type="compositionally biased region" description="Low complexity" evidence="9">
    <location>
        <begin position="1139"/>
        <end position="1150"/>
    </location>
</feature>
<feature type="compositionally biased region" description="Low complexity" evidence="9">
    <location>
        <begin position="1411"/>
        <end position="1426"/>
    </location>
</feature>
<keyword evidence="4" id="KW-0677">Repeat</keyword>
<dbReference type="InterPro" id="IPR007110">
    <property type="entry name" value="Ig-like_dom"/>
</dbReference>
<dbReference type="VEuPathDB" id="VectorBase:ACON010970"/>
<dbReference type="InterPro" id="IPR036116">
    <property type="entry name" value="FN3_sf"/>
</dbReference>
<dbReference type="GO" id="GO:0030424">
    <property type="term" value="C:axon"/>
    <property type="evidence" value="ECO:0007669"/>
    <property type="project" value="TreeGrafter"/>
</dbReference>
<keyword evidence="8" id="KW-0393">Immunoglobulin domain</keyword>
<dbReference type="GO" id="GO:0005886">
    <property type="term" value="C:plasma membrane"/>
    <property type="evidence" value="ECO:0007669"/>
    <property type="project" value="TreeGrafter"/>
</dbReference>
<dbReference type="PROSITE" id="PS50835">
    <property type="entry name" value="IG_LIKE"/>
    <property type="match status" value="5"/>
</dbReference>
<accession>A0A6E8W1L1</accession>
<evidence type="ECO:0000256" key="5">
    <source>
        <dbReference type="ARBA" id="ARBA00022989"/>
    </source>
</evidence>
<evidence type="ECO:0000313" key="15">
    <source>
        <dbReference type="Proteomes" id="UP001105220"/>
    </source>
</evidence>
<dbReference type="GO" id="GO:0007156">
    <property type="term" value="P:homophilic cell adhesion via plasma membrane adhesion molecules"/>
    <property type="evidence" value="ECO:0007669"/>
    <property type="project" value="TreeGrafter"/>
</dbReference>
<evidence type="ECO:0000256" key="11">
    <source>
        <dbReference type="SAM" id="SignalP"/>
    </source>
</evidence>
<evidence type="ECO:0000256" key="4">
    <source>
        <dbReference type="ARBA" id="ARBA00022737"/>
    </source>
</evidence>
<sequence length="1502" mass="164677">MGYLVLVTTLLALLISPTIQGQYRAPRIVEHPNNQIVPKNEPVTLNCKADGKPDPAIHWYKDGEPVKFTPNHVLLPTGSLFFLRTLHSKKENDAGVYRCVASNLAGIAESRNATLQIALLRDDFRVEPKDTRVAAGETALLECGAPKGSPEPGIRWLKDDVRLVLEENLRSAKEIGRIRIVDGGNLLISDVRATDGGRYQCEAFNAAGKRVSSIARLIVQVKPYFKLEPMDTTALVGQRVQFRCAVDGDPTPQILWSKENGHIPVGRAEIQEEEDRSLVIRSVVPTDQGMYICEAHNSIGQISAKAQLIVNSPPTFLIKPQDQKTALNGVASFKCTASGNPQPSVFWTKEGSQTLMFPNNTYDNMQVSVQGTLQIRGVQKDDDGYYICSALSVAGSTVSRAYLQVLTSEDSSPPPILQIVPANQTLPRGTVATLPCRASGNPTPMIRWMKNATDINLSGGNGRISIIQGGTLRIDDLRNEDSGWYRCVAFSEKGETSWSAHLTVSSFLWCSVASFHRSHNAELLPSAPGMPKAVNITNSNITLTWTRGQDELQMNSVTDGYTIEYYSPEEKAGWIKAMSRIPGYTATITNLSPSTSYMFIIRAENGYGYSAPSPTSAIIRTLSANDGVTMPEEIETARLLLSGQILELVDAVAINSTTIRLEWQLHISNTNDYVEGLYVRYRNLSAGADAQSYSMLTIPMNPSETYVITGLEKFTRYEFFLTPYFKTVEGQPTSSKVVQTLEDFPTGAPMNVQTGMVNLTTGLVNWLPPVDSHLNGVLLGYKVQLRAANSSKVLAQITLNATTTSIVFHSLTTGQTYTVRVVAFNRVGAGPYSKPAYLVMDPAHVIAPPRAHNSLSDFEDTRKLNMWHEPWFTVPVVVLLMMLLVSGVLTVVLIVRNRAKVNKEMMSATTTVSGSAGGGMTDPSRRPMVVSRRDCLWIDRGWRSTDTDKDSGLSEAKLLESSQNTANYADVSTDYAEVDPRSITSFYNSRKSPDNPSPYATTVLVNGNCNDNGKMSYQGLDGYISGASTNRSDPATYLAGHPKAFTPVPYNQAPPANWIDFLPPPPEHPPPIPQALDHHIHLNHVYPSELIGGGGGGNGGSGCPPTAIGSQGSSARCGSAQSGSYNGSAQHSYQYVDPSLLGRGSSRSSSNECTMRNVPPLPLPNQQSAVGQQQQQQPPHFLPYMNGGTPGSAEQQSPYFNDDVYNSPVKNGDVNYHPYRMPNSSSASSISCCQSNHSRSSHSAGSKNHEFLDQQQQQHHAHLQHQQQQLHSNMMMQQHHHMNKLNGMGSYDGLTPSKVVSFNEQYQMLDDSGHHHNGDSSGVPGRTEHENCTYFTNYSDASGASSSSGSGGFRMHPKFVKTVHVNIENAINGNYHQQQQQQHHLHQQQMHRDQTQQQPMLITNGHHHNHQQQQHPPYVYNQQQQQEPISEHEETETDKMLTGSYSENEDHTVSNGCSGPDSDTHDELSKTTKLTNGGSHEEDDGVSLGPVYEEPTAVHQAA</sequence>
<dbReference type="Pfam" id="PF07679">
    <property type="entry name" value="I-set"/>
    <property type="match status" value="1"/>
</dbReference>
<feature type="domain" description="Ig-like" evidence="12">
    <location>
        <begin position="26"/>
        <end position="116"/>
    </location>
</feature>
<dbReference type="Proteomes" id="UP001105220">
    <property type="component" value="Unplaced"/>
</dbReference>
<protein>
    <recommendedName>
        <fullName evidence="16">Roundabout 2</fullName>
    </recommendedName>
</protein>
<feature type="compositionally biased region" description="Low complexity" evidence="9">
    <location>
        <begin position="1254"/>
        <end position="1270"/>
    </location>
</feature>
<dbReference type="CDD" id="cd00063">
    <property type="entry name" value="FN3"/>
    <property type="match status" value="3"/>
</dbReference>
<evidence type="ECO:0000256" key="1">
    <source>
        <dbReference type="ARBA" id="ARBA00004167"/>
    </source>
</evidence>
<dbReference type="GO" id="GO:0098632">
    <property type="term" value="F:cell-cell adhesion mediator activity"/>
    <property type="evidence" value="ECO:0007669"/>
    <property type="project" value="TreeGrafter"/>
</dbReference>
<feature type="region of interest" description="Disordered" evidence="9">
    <location>
        <begin position="1406"/>
        <end position="1502"/>
    </location>
</feature>
<evidence type="ECO:0000259" key="12">
    <source>
        <dbReference type="PROSITE" id="PS50835"/>
    </source>
</evidence>
<dbReference type="PANTHER" id="PTHR10075:SF100">
    <property type="entry name" value="FASCICLIN-2"/>
    <property type="match status" value="1"/>
</dbReference>
<dbReference type="Gene3D" id="2.60.40.10">
    <property type="entry name" value="Immunoglobulins"/>
    <property type="match status" value="8"/>
</dbReference>
<reference evidence="14" key="2">
    <citation type="submission" date="2020-05" db="UniProtKB">
        <authorList>
            <consortium name="EnsemblMetazoa"/>
        </authorList>
    </citation>
    <scope>IDENTIFICATION</scope>
    <source>
        <strain evidence="14">Ngousso</strain>
    </source>
</reference>
<feature type="signal peptide" evidence="11">
    <location>
        <begin position="1"/>
        <end position="21"/>
    </location>
</feature>
<dbReference type="FunFam" id="2.60.40.10:FF:000026">
    <property type="entry name" value="roundabout homolog 2 isoform X1"/>
    <property type="match status" value="1"/>
</dbReference>
<dbReference type="FunFam" id="2.60.40.10:FF:001807">
    <property type="entry name" value="Roundabout 1, isoform A"/>
    <property type="match status" value="1"/>
</dbReference>
<keyword evidence="15" id="KW-1185">Reference proteome</keyword>
<dbReference type="PANTHER" id="PTHR10075">
    <property type="entry name" value="BASIGIN RELATED"/>
    <property type="match status" value="1"/>
</dbReference>
<keyword evidence="7" id="KW-1015">Disulfide bond</keyword>
<evidence type="ECO:0000256" key="8">
    <source>
        <dbReference type="ARBA" id="ARBA00023319"/>
    </source>
</evidence>
<dbReference type="InterPro" id="IPR013106">
    <property type="entry name" value="Ig_V-set"/>
</dbReference>
<dbReference type="VEuPathDB" id="VectorBase:ACON2_030036"/>
<dbReference type="PROSITE" id="PS50853">
    <property type="entry name" value="FN3"/>
    <property type="match status" value="3"/>
</dbReference>
<dbReference type="SMART" id="SM00408">
    <property type="entry name" value="IGc2"/>
    <property type="match status" value="5"/>
</dbReference>
<feature type="chain" id="PRO_5026273371" description="Roundabout 2" evidence="11">
    <location>
        <begin position="22"/>
        <end position="1502"/>
    </location>
</feature>
<feature type="domain" description="Ig-like" evidence="12">
    <location>
        <begin position="415"/>
        <end position="505"/>
    </location>
</feature>
<evidence type="ECO:0000259" key="13">
    <source>
        <dbReference type="PROSITE" id="PS50853"/>
    </source>
</evidence>
<feature type="domain" description="Fibronectin type-III" evidence="13">
    <location>
        <begin position="748"/>
        <end position="843"/>
    </location>
</feature>
<organism evidence="14 15">
    <name type="scientific">Anopheles coluzzii</name>
    <name type="common">African malaria mosquito</name>
    <dbReference type="NCBI Taxonomy" id="1518534"/>
    <lineage>
        <taxon>Eukaryota</taxon>
        <taxon>Metazoa</taxon>
        <taxon>Ecdysozoa</taxon>
        <taxon>Arthropoda</taxon>
        <taxon>Hexapoda</taxon>
        <taxon>Insecta</taxon>
        <taxon>Pterygota</taxon>
        <taxon>Neoptera</taxon>
        <taxon>Endopterygota</taxon>
        <taxon>Diptera</taxon>
        <taxon>Nematocera</taxon>
        <taxon>Culicoidea</taxon>
        <taxon>Culicidae</taxon>
        <taxon>Anophelinae</taxon>
        <taxon>Anopheles</taxon>
    </lineage>
</organism>
<dbReference type="Pfam" id="PF13927">
    <property type="entry name" value="Ig_3"/>
    <property type="match status" value="4"/>
</dbReference>
<evidence type="ECO:0000256" key="9">
    <source>
        <dbReference type="SAM" id="MobiDB-lite"/>
    </source>
</evidence>
<feature type="domain" description="Fibronectin type-III" evidence="13">
    <location>
        <begin position="527"/>
        <end position="624"/>
    </location>
</feature>
<evidence type="ECO:0008006" key="16">
    <source>
        <dbReference type="Google" id="ProtNLM"/>
    </source>
</evidence>
<evidence type="ECO:0000256" key="10">
    <source>
        <dbReference type="SAM" id="Phobius"/>
    </source>
</evidence>
<dbReference type="FunFam" id="2.60.40.10:FF:000008">
    <property type="entry name" value="roundabout homolog 2 isoform X2"/>
    <property type="match status" value="2"/>
</dbReference>
<dbReference type="SUPFAM" id="SSF48726">
    <property type="entry name" value="Immunoglobulin"/>
    <property type="match status" value="5"/>
</dbReference>
<feature type="region of interest" description="Disordered" evidence="9">
    <location>
        <begin position="1096"/>
        <end position="1270"/>
    </location>
</feature>
<evidence type="ECO:0000256" key="3">
    <source>
        <dbReference type="ARBA" id="ARBA00022729"/>
    </source>
</evidence>
<dbReference type="InterPro" id="IPR003598">
    <property type="entry name" value="Ig_sub2"/>
</dbReference>
<dbReference type="InterPro" id="IPR013098">
    <property type="entry name" value="Ig_I-set"/>
</dbReference>
<dbReference type="EnsemblMetazoa" id="ACON010970-RA">
    <property type="protein sequence ID" value="ACON010970-PA"/>
    <property type="gene ID" value="ACON010970"/>
</dbReference>
<feature type="region of interest" description="Disordered" evidence="9">
    <location>
        <begin position="1376"/>
        <end position="1395"/>
    </location>
</feature>
<reference key="1">
    <citation type="journal article" date="2019" name="Genes (Basel)">
        <title>A High-Quality De novo Genome Assembly from a Single Mosquito Using PacBio Sequencing.</title>
        <authorList>
            <person name="Kingan S.B."/>
            <person name="Heaton H."/>
            <person name="Cudini J."/>
            <person name="Lambert C.C."/>
            <person name="Baybayan P."/>
            <person name="Galvin B.D."/>
            <person name="Durbin R."/>
            <person name="Korlach J."/>
            <person name="Lawniczak M.K.N."/>
        </authorList>
    </citation>
    <scope>NUCLEOTIDE SEQUENCE [LARGE SCALE GENOMIC DNA]</scope>
    <source>
        <strain>Mali-NIH</strain>
    </source>
</reference>
<dbReference type="SMART" id="SM00409">
    <property type="entry name" value="IG"/>
    <property type="match status" value="5"/>
</dbReference>
<feature type="domain" description="Ig-like" evidence="12">
    <location>
        <begin position="314"/>
        <end position="399"/>
    </location>
</feature>
<feature type="compositionally biased region" description="Low complexity" evidence="9">
    <location>
        <begin position="1166"/>
        <end position="1177"/>
    </location>
</feature>
<dbReference type="SUPFAM" id="SSF49265">
    <property type="entry name" value="Fibronectin type III"/>
    <property type="match status" value="2"/>
</dbReference>
<dbReference type="InterPro" id="IPR003599">
    <property type="entry name" value="Ig_sub"/>
</dbReference>
<feature type="compositionally biased region" description="Low complexity" evidence="9">
    <location>
        <begin position="1223"/>
        <end position="1246"/>
    </location>
</feature>
<feature type="transmembrane region" description="Helical" evidence="10">
    <location>
        <begin position="871"/>
        <end position="895"/>
    </location>
</feature>
<name>A0A6E8W1L1_ANOCL</name>
<dbReference type="FunFam" id="2.60.40.10:FF:000189">
    <property type="entry name" value="Neogenin isoform 3"/>
    <property type="match status" value="2"/>
</dbReference>
<dbReference type="InterPro" id="IPR003961">
    <property type="entry name" value="FN3_dom"/>
</dbReference>
<feature type="compositionally biased region" description="Polar residues" evidence="9">
    <location>
        <begin position="1108"/>
        <end position="1133"/>
    </location>
</feature>
<comment type="subcellular location">
    <subcellularLocation>
        <location evidence="1">Membrane</location>
        <topology evidence="1">Single-pass membrane protein</topology>
    </subcellularLocation>
</comment>
<dbReference type="InterPro" id="IPR013783">
    <property type="entry name" value="Ig-like_fold"/>
</dbReference>
<keyword evidence="2 10" id="KW-0812">Transmembrane</keyword>
<proteinExistence type="predicted"/>
<dbReference type="VEuPathDB" id="VectorBase:ACMO_014424"/>
<keyword evidence="3 11" id="KW-0732">Signal</keyword>
<feature type="domain" description="Ig-like" evidence="12">
    <location>
        <begin position="122"/>
        <end position="212"/>
    </location>
</feature>
<dbReference type="GO" id="GO:0007411">
    <property type="term" value="P:axon guidance"/>
    <property type="evidence" value="ECO:0007669"/>
    <property type="project" value="TreeGrafter"/>
</dbReference>
<evidence type="ECO:0000256" key="7">
    <source>
        <dbReference type="ARBA" id="ARBA00023157"/>
    </source>
</evidence>
<dbReference type="Pfam" id="PF00041">
    <property type="entry name" value="fn3"/>
    <property type="match status" value="3"/>
</dbReference>
<dbReference type="GO" id="GO:0070593">
    <property type="term" value="P:dendrite self-avoidance"/>
    <property type="evidence" value="ECO:0007669"/>
    <property type="project" value="TreeGrafter"/>
</dbReference>
<evidence type="ECO:0000313" key="14">
    <source>
        <dbReference type="EnsemblMetazoa" id="ACON010970-PA"/>
    </source>
</evidence>
<keyword evidence="5 10" id="KW-1133">Transmembrane helix</keyword>
<dbReference type="SMART" id="SM00060">
    <property type="entry name" value="FN3"/>
    <property type="match status" value="3"/>
</dbReference>